<dbReference type="Proteomes" id="UP000191448">
    <property type="component" value="Unassembled WGS sequence"/>
</dbReference>
<dbReference type="RefSeq" id="WP_002597779.1">
    <property type="nucleotide sequence ID" value="NZ_LTAY01000060.1"/>
</dbReference>
<reference evidence="1 2" key="1">
    <citation type="submission" date="2016-02" db="EMBL/GenBank/DDBJ databases">
        <title>Genome sequence of Clostridium thermobutyricum DSM 4928.</title>
        <authorList>
            <person name="Poehlein A."/>
            <person name="Daniel R."/>
        </authorList>
    </citation>
    <scope>NUCLEOTIDE SEQUENCE [LARGE SCALE GENOMIC DNA]</scope>
    <source>
        <strain evidence="1 2">DSM 4928</strain>
    </source>
</reference>
<name>A0A1V4SST4_9CLOT</name>
<protein>
    <submittedName>
        <fullName evidence="1">Uncharacterized protein</fullName>
    </submittedName>
</protein>
<dbReference type="AlphaFoldDB" id="A0A1V4SST4"/>
<evidence type="ECO:0000313" key="1">
    <source>
        <dbReference type="EMBL" id="OPX46950.1"/>
    </source>
</evidence>
<proteinExistence type="predicted"/>
<organism evidence="1 2">
    <name type="scientific">Clostridium thermobutyricum DSM 4928</name>
    <dbReference type="NCBI Taxonomy" id="1121339"/>
    <lineage>
        <taxon>Bacteria</taxon>
        <taxon>Bacillati</taxon>
        <taxon>Bacillota</taxon>
        <taxon>Clostridia</taxon>
        <taxon>Eubacteriales</taxon>
        <taxon>Clostridiaceae</taxon>
        <taxon>Clostridium</taxon>
    </lineage>
</organism>
<accession>A0A1V4SST4</accession>
<dbReference type="EMBL" id="LTAY01000060">
    <property type="protein sequence ID" value="OPX46950.1"/>
    <property type="molecule type" value="Genomic_DNA"/>
</dbReference>
<dbReference type="OrthoDB" id="1631538at2"/>
<evidence type="ECO:0000313" key="2">
    <source>
        <dbReference type="Proteomes" id="UP000191448"/>
    </source>
</evidence>
<sequence>MNDLKNKDTNTKYCAKCDNYYDSEYMFCPICGKSLESDDIDVSDLAEGFRSVYGRWEVSTYGNFEGSTVEKIGVFEGYIDDIALALADKAVITLKFKPAPMEPEKKYMHKANKVRVSFPEDAYEGEKTKAEFNDIINRLFTYRENVKVNATNIYSFEIDKK</sequence>
<comment type="caution">
    <text evidence="1">The sequence shown here is derived from an EMBL/GenBank/DDBJ whole genome shotgun (WGS) entry which is preliminary data.</text>
</comment>
<gene>
    <name evidence="1" type="ORF">CLTHE_23950</name>
</gene>